<dbReference type="InterPro" id="IPR036388">
    <property type="entry name" value="WH-like_DNA-bd_sf"/>
</dbReference>
<dbReference type="SUPFAM" id="SSF46785">
    <property type="entry name" value="Winged helix' DNA-binding domain"/>
    <property type="match status" value="1"/>
</dbReference>
<dbReference type="PROSITE" id="PS50931">
    <property type="entry name" value="HTH_LYSR"/>
    <property type="match status" value="1"/>
</dbReference>
<keyword evidence="2" id="KW-0805">Transcription regulation</keyword>
<comment type="similarity">
    <text evidence="1">Belongs to the LysR transcriptional regulatory family.</text>
</comment>
<dbReference type="GO" id="GO:2000142">
    <property type="term" value="P:regulation of DNA-templated transcription initiation"/>
    <property type="evidence" value="ECO:0007669"/>
    <property type="project" value="TreeGrafter"/>
</dbReference>
<dbReference type="PRINTS" id="PR00039">
    <property type="entry name" value="HTHLYSR"/>
</dbReference>
<dbReference type="SUPFAM" id="SSF53850">
    <property type="entry name" value="Periplasmic binding protein-like II"/>
    <property type="match status" value="1"/>
</dbReference>
<keyword evidence="4" id="KW-0010">Activator</keyword>
<dbReference type="CDD" id="cd08433">
    <property type="entry name" value="PBP2_Nac"/>
    <property type="match status" value="1"/>
</dbReference>
<dbReference type="InterPro" id="IPR000847">
    <property type="entry name" value="LysR_HTH_N"/>
</dbReference>
<dbReference type="GO" id="GO:0003677">
    <property type="term" value="F:DNA binding"/>
    <property type="evidence" value="ECO:0007669"/>
    <property type="project" value="UniProtKB-KW"/>
</dbReference>
<dbReference type="Pfam" id="PF00126">
    <property type="entry name" value="HTH_1"/>
    <property type="match status" value="1"/>
</dbReference>
<evidence type="ECO:0000256" key="2">
    <source>
        <dbReference type="ARBA" id="ARBA00023015"/>
    </source>
</evidence>
<gene>
    <name evidence="7" type="ORF">DI556_17380</name>
</gene>
<keyword evidence="5" id="KW-0804">Transcription</keyword>
<evidence type="ECO:0000256" key="1">
    <source>
        <dbReference type="ARBA" id="ARBA00009437"/>
    </source>
</evidence>
<dbReference type="EMBL" id="QFPW01000016">
    <property type="protein sequence ID" value="PZQ47613.1"/>
    <property type="molecule type" value="Genomic_DNA"/>
</dbReference>
<evidence type="ECO:0000256" key="4">
    <source>
        <dbReference type="ARBA" id="ARBA00023159"/>
    </source>
</evidence>
<keyword evidence="3" id="KW-0238">DNA-binding</keyword>
<sequence length="313" mass="33606">MDLSQLKTLIHVAELGSLSKASERLNVVQPALSRQIRQLEKELGAYLFDRHGRGMVITDTGREVLEHAARIMGELDAIRAVTATRTEALSGLVTIGTPPTVAEIVTVPLAKLVRDAHPGLSLRFASAYSGYLLDWLRDGDLDFMLSYMSPEPLRTLRVTPVMIEDLLLVAPGSDGLALDKPVDFAALATLDLVLPSPRHGLRVIVEACARRAGIEIRTVVEADSFRAMVDLVAGGFGSTVLPLAPIYPAVEAGVLSVAPLRDPTPARELVIAYPSDRAVSPAARFLGEAVTDLAADLVARGIWVGRMLPRARG</sequence>
<dbReference type="PANTHER" id="PTHR30293">
    <property type="entry name" value="TRANSCRIPTIONAL REGULATORY PROTEIN NAC-RELATED"/>
    <property type="match status" value="1"/>
</dbReference>
<dbReference type="Gene3D" id="1.10.10.10">
    <property type="entry name" value="Winged helix-like DNA-binding domain superfamily/Winged helix DNA-binding domain"/>
    <property type="match status" value="1"/>
</dbReference>
<accession>A0A2W5PYQ0</accession>
<evidence type="ECO:0000313" key="8">
    <source>
        <dbReference type="Proteomes" id="UP000249185"/>
    </source>
</evidence>
<dbReference type="AlphaFoldDB" id="A0A2W5PYQ0"/>
<evidence type="ECO:0000259" key="6">
    <source>
        <dbReference type="PROSITE" id="PS50931"/>
    </source>
</evidence>
<dbReference type="InterPro" id="IPR036390">
    <property type="entry name" value="WH_DNA-bd_sf"/>
</dbReference>
<comment type="caution">
    <text evidence="7">The sequence shown here is derived from an EMBL/GenBank/DDBJ whole genome shotgun (WGS) entry which is preliminary data.</text>
</comment>
<organism evidence="7 8">
    <name type="scientific">Rhodovulum sulfidophilum</name>
    <name type="common">Rhodobacter sulfidophilus</name>
    <dbReference type="NCBI Taxonomy" id="35806"/>
    <lineage>
        <taxon>Bacteria</taxon>
        <taxon>Pseudomonadati</taxon>
        <taxon>Pseudomonadota</taxon>
        <taxon>Alphaproteobacteria</taxon>
        <taxon>Rhodobacterales</taxon>
        <taxon>Paracoccaceae</taxon>
        <taxon>Rhodovulum</taxon>
    </lineage>
</organism>
<dbReference type="InterPro" id="IPR005119">
    <property type="entry name" value="LysR_subst-bd"/>
</dbReference>
<dbReference type="Gene3D" id="3.40.190.290">
    <property type="match status" value="1"/>
</dbReference>
<dbReference type="PANTHER" id="PTHR30293:SF0">
    <property type="entry name" value="NITROGEN ASSIMILATION REGULATORY PROTEIN NAC"/>
    <property type="match status" value="1"/>
</dbReference>
<name>A0A2W5PYQ0_RHOSU</name>
<evidence type="ECO:0000256" key="3">
    <source>
        <dbReference type="ARBA" id="ARBA00023125"/>
    </source>
</evidence>
<protein>
    <submittedName>
        <fullName evidence="7">LysR family transcriptional regulator</fullName>
    </submittedName>
</protein>
<dbReference type="GO" id="GO:0003700">
    <property type="term" value="F:DNA-binding transcription factor activity"/>
    <property type="evidence" value="ECO:0007669"/>
    <property type="project" value="InterPro"/>
</dbReference>
<dbReference type="Pfam" id="PF03466">
    <property type="entry name" value="LysR_substrate"/>
    <property type="match status" value="1"/>
</dbReference>
<proteinExistence type="inferred from homology"/>
<feature type="domain" description="HTH lysR-type" evidence="6">
    <location>
        <begin position="1"/>
        <end position="58"/>
    </location>
</feature>
<evidence type="ECO:0000313" key="7">
    <source>
        <dbReference type="EMBL" id="PZQ47613.1"/>
    </source>
</evidence>
<dbReference type="Proteomes" id="UP000249185">
    <property type="component" value="Unassembled WGS sequence"/>
</dbReference>
<dbReference type="FunFam" id="1.10.10.10:FF:000001">
    <property type="entry name" value="LysR family transcriptional regulator"/>
    <property type="match status" value="1"/>
</dbReference>
<reference evidence="7 8" key="1">
    <citation type="submission" date="2017-08" db="EMBL/GenBank/DDBJ databases">
        <title>Infants hospitalized years apart are colonized by the same room-sourced microbial strains.</title>
        <authorList>
            <person name="Brooks B."/>
            <person name="Olm M.R."/>
            <person name="Firek B.A."/>
            <person name="Baker R."/>
            <person name="Thomas B.C."/>
            <person name="Morowitz M.J."/>
            <person name="Banfield J.F."/>
        </authorList>
    </citation>
    <scope>NUCLEOTIDE SEQUENCE [LARGE SCALE GENOMIC DNA]</scope>
    <source>
        <strain evidence="7">S2_005_002_R2_34</strain>
    </source>
</reference>
<evidence type="ECO:0000256" key="5">
    <source>
        <dbReference type="ARBA" id="ARBA00023163"/>
    </source>
</evidence>